<dbReference type="EMBL" id="CP001804">
    <property type="protein sequence ID" value="ACY16842.1"/>
    <property type="molecule type" value="Genomic_DNA"/>
</dbReference>
<reference evidence="2 3" key="1">
    <citation type="journal article" date="2010" name="Stand. Genomic Sci.">
        <title>Complete genome sequence of Haliangium ochraceum type strain (SMP-2).</title>
        <authorList>
            <consortium name="US DOE Joint Genome Institute (JGI-PGF)"/>
            <person name="Ivanova N."/>
            <person name="Daum C."/>
            <person name="Lang E."/>
            <person name="Abt B."/>
            <person name="Kopitz M."/>
            <person name="Saunders E."/>
            <person name="Lapidus A."/>
            <person name="Lucas S."/>
            <person name="Glavina Del Rio T."/>
            <person name="Nolan M."/>
            <person name="Tice H."/>
            <person name="Copeland A."/>
            <person name="Cheng J.F."/>
            <person name="Chen F."/>
            <person name="Bruce D."/>
            <person name="Goodwin L."/>
            <person name="Pitluck S."/>
            <person name="Mavromatis K."/>
            <person name="Pati A."/>
            <person name="Mikhailova N."/>
            <person name="Chen A."/>
            <person name="Palaniappan K."/>
            <person name="Land M."/>
            <person name="Hauser L."/>
            <person name="Chang Y.J."/>
            <person name="Jeffries C.D."/>
            <person name="Detter J.C."/>
            <person name="Brettin T."/>
            <person name="Rohde M."/>
            <person name="Goker M."/>
            <person name="Bristow J."/>
            <person name="Markowitz V."/>
            <person name="Eisen J.A."/>
            <person name="Hugenholtz P."/>
            <person name="Kyrpides N.C."/>
            <person name="Klenk H.P."/>
        </authorList>
    </citation>
    <scope>NUCLEOTIDE SEQUENCE [LARGE SCALE GENOMIC DNA]</scope>
    <source>
        <strain evidence="3">DSM 14365 / CIP 107738 / JCM 11303 / AJ 13395 / SMP-2</strain>
    </source>
</reference>
<feature type="domain" description="VOC" evidence="1">
    <location>
        <begin position="14"/>
        <end position="138"/>
    </location>
</feature>
<dbReference type="GO" id="GO:0051213">
    <property type="term" value="F:dioxygenase activity"/>
    <property type="evidence" value="ECO:0007669"/>
    <property type="project" value="UniProtKB-KW"/>
</dbReference>
<dbReference type="Proteomes" id="UP000001880">
    <property type="component" value="Chromosome"/>
</dbReference>
<dbReference type="InterPro" id="IPR004360">
    <property type="entry name" value="Glyas_Fos-R_dOase_dom"/>
</dbReference>
<dbReference type="SUPFAM" id="SSF54593">
    <property type="entry name" value="Glyoxalase/Bleomycin resistance protein/Dihydroxybiphenyl dioxygenase"/>
    <property type="match status" value="1"/>
</dbReference>
<dbReference type="InterPro" id="IPR037523">
    <property type="entry name" value="VOC_core"/>
</dbReference>
<dbReference type="Pfam" id="PF00903">
    <property type="entry name" value="Glyoxalase"/>
    <property type="match status" value="1"/>
</dbReference>
<keyword evidence="2" id="KW-0223">Dioxygenase</keyword>
<dbReference type="HOGENOM" id="CLU_046006_21_0_7"/>
<dbReference type="KEGG" id="hoh:Hoch_4348"/>
<evidence type="ECO:0000313" key="3">
    <source>
        <dbReference type="Proteomes" id="UP000001880"/>
    </source>
</evidence>
<dbReference type="AlphaFoldDB" id="D0LMD6"/>
<keyword evidence="3" id="KW-1185">Reference proteome</keyword>
<proteinExistence type="predicted"/>
<dbReference type="STRING" id="502025.Hoch_4348"/>
<dbReference type="Gene3D" id="3.10.180.10">
    <property type="entry name" value="2,3-Dihydroxybiphenyl 1,2-Dioxygenase, domain 1"/>
    <property type="match status" value="1"/>
</dbReference>
<organism evidence="2 3">
    <name type="scientific">Haliangium ochraceum (strain DSM 14365 / JCM 11303 / SMP-2)</name>
    <dbReference type="NCBI Taxonomy" id="502025"/>
    <lineage>
        <taxon>Bacteria</taxon>
        <taxon>Pseudomonadati</taxon>
        <taxon>Myxococcota</taxon>
        <taxon>Polyangia</taxon>
        <taxon>Haliangiales</taxon>
        <taxon>Kofleriaceae</taxon>
        <taxon>Haliangium</taxon>
    </lineage>
</organism>
<gene>
    <name evidence="2" type="ordered locus">Hoch_4348</name>
</gene>
<evidence type="ECO:0000259" key="1">
    <source>
        <dbReference type="PROSITE" id="PS51819"/>
    </source>
</evidence>
<dbReference type="RefSeq" id="WP_012829440.1">
    <property type="nucleotide sequence ID" value="NC_013440.1"/>
</dbReference>
<evidence type="ECO:0000313" key="2">
    <source>
        <dbReference type="EMBL" id="ACY16842.1"/>
    </source>
</evidence>
<dbReference type="eggNOG" id="COG3607">
    <property type="taxonomic scope" value="Bacteria"/>
</dbReference>
<sequence length="154" mass="16951">MSKQSTSASAANARMIFLNLPVSDLARTREFFTALGFGFDPRFCDDNAICMILNQQAYVMLLREPFFQTFTNQTICDTATHTEGLFALSCSSRAEVDEMVEKALAAGGKPAMPAQDHGFMYGSSFYDLDGHHWELTWMDMEAAMAAAQPPAAQA</sequence>
<dbReference type="PANTHER" id="PTHR36503">
    <property type="entry name" value="BLR2520 PROTEIN"/>
    <property type="match status" value="1"/>
</dbReference>
<dbReference type="PROSITE" id="PS51819">
    <property type="entry name" value="VOC"/>
    <property type="match status" value="1"/>
</dbReference>
<dbReference type="InterPro" id="IPR029068">
    <property type="entry name" value="Glyas_Bleomycin-R_OHBP_Dase"/>
</dbReference>
<dbReference type="PANTHER" id="PTHR36503:SF2">
    <property type="entry name" value="BLR2408 PROTEIN"/>
    <property type="match status" value="1"/>
</dbReference>
<accession>D0LMD6</accession>
<keyword evidence="2" id="KW-0560">Oxidoreductase</keyword>
<name>D0LMD6_HALO1</name>
<protein>
    <submittedName>
        <fullName evidence="2">Glyoxalase/bleomycin resistance protein/dioxygenase</fullName>
    </submittedName>
</protein>